<protein>
    <submittedName>
        <fullName evidence="6">Histidine kinase</fullName>
    </submittedName>
</protein>
<feature type="domain" description="Signal transduction histidine kinase subgroup 3 dimerisation and phosphoacceptor" evidence="5">
    <location>
        <begin position="191"/>
        <end position="253"/>
    </location>
</feature>
<organism evidence="6 7">
    <name type="scientific">Actinomyces naeslundii</name>
    <dbReference type="NCBI Taxonomy" id="1655"/>
    <lineage>
        <taxon>Bacteria</taxon>
        <taxon>Bacillati</taxon>
        <taxon>Actinomycetota</taxon>
        <taxon>Actinomycetes</taxon>
        <taxon>Actinomycetales</taxon>
        <taxon>Actinomycetaceae</taxon>
        <taxon>Actinomyces</taxon>
    </lineage>
</organism>
<feature type="transmembrane region" description="Helical" evidence="4">
    <location>
        <begin position="29"/>
        <end position="48"/>
    </location>
</feature>
<dbReference type="InterPro" id="IPR050482">
    <property type="entry name" value="Sensor_HK_TwoCompSys"/>
</dbReference>
<dbReference type="Gene3D" id="3.30.565.10">
    <property type="entry name" value="Histidine kinase-like ATPase, C-terminal domain"/>
    <property type="match status" value="1"/>
</dbReference>
<reference evidence="6" key="1">
    <citation type="submission" date="2022-11" db="EMBL/GenBank/DDBJ databases">
        <title>Dental biofilm bacteria. Genome sequencing and assembly.</title>
        <authorList>
            <person name="Robertsson C."/>
        </authorList>
    </citation>
    <scope>NUCLEOTIDE SEQUENCE</scope>
    <source>
        <strain evidence="6">CW</strain>
    </source>
</reference>
<dbReference type="AlphaFoldDB" id="A0AA47FGB4"/>
<dbReference type="InterPro" id="IPR011712">
    <property type="entry name" value="Sig_transdc_His_kin_sub3_dim/P"/>
</dbReference>
<evidence type="ECO:0000256" key="1">
    <source>
        <dbReference type="ARBA" id="ARBA00022679"/>
    </source>
</evidence>
<dbReference type="PANTHER" id="PTHR24421">
    <property type="entry name" value="NITRATE/NITRITE SENSOR PROTEIN NARX-RELATED"/>
    <property type="match status" value="1"/>
</dbReference>
<dbReference type="RefSeq" id="WP_081391054.1">
    <property type="nucleotide sequence ID" value="NZ_CP113787.1"/>
</dbReference>
<keyword evidence="4" id="KW-1133">Transmembrane helix</keyword>
<dbReference type="Pfam" id="PF07730">
    <property type="entry name" value="HisKA_3"/>
    <property type="match status" value="1"/>
</dbReference>
<keyword evidence="1" id="KW-0808">Transferase</keyword>
<feature type="transmembrane region" description="Helical" evidence="4">
    <location>
        <begin position="124"/>
        <end position="143"/>
    </location>
</feature>
<feature type="transmembrane region" description="Helical" evidence="4">
    <location>
        <begin position="149"/>
        <end position="169"/>
    </location>
</feature>
<keyword evidence="4" id="KW-0472">Membrane</keyword>
<evidence type="ECO:0000313" key="6">
    <source>
        <dbReference type="EMBL" id="WAL41826.1"/>
    </source>
</evidence>
<keyword evidence="2 6" id="KW-0418">Kinase</keyword>
<feature type="transmembrane region" description="Helical" evidence="4">
    <location>
        <begin position="60"/>
        <end position="76"/>
    </location>
</feature>
<evidence type="ECO:0000313" key="7">
    <source>
        <dbReference type="Proteomes" id="UP001163127"/>
    </source>
</evidence>
<proteinExistence type="predicted"/>
<evidence type="ECO:0000256" key="4">
    <source>
        <dbReference type="SAM" id="Phobius"/>
    </source>
</evidence>
<dbReference type="GO" id="GO:0016020">
    <property type="term" value="C:membrane"/>
    <property type="evidence" value="ECO:0007669"/>
    <property type="project" value="InterPro"/>
</dbReference>
<name>A0AA47FGB4_ACTNA</name>
<evidence type="ECO:0000259" key="5">
    <source>
        <dbReference type="Pfam" id="PF07730"/>
    </source>
</evidence>
<dbReference type="GO" id="GO:0000155">
    <property type="term" value="F:phosphorelay sensor kinase activity"/>
    <property type="evidence" value="ECO:0007669"/>
    <property type="project" value="InterPro"/>
</dbReference>
<dbReference type="Proteomes" id="UP001163127">
    <property type="component" value="Chromosome"/>
</dbReference>
<evidence type="ECO:0000256" key="2">
    <source>
        <dbReference type="ARBA" id="ARBA00022777"/>
    </source>
</evidence>
<feature type="transmembrane region" description="Helical" evidence="4">
    <location>
        <begin position="82"/>
        <end position="104"/>
    </location>
</feature>
<dbReference type="GO" id="GO:0046983">
    <property type="term" value="F:protein dimerization activity"/>
    <property type="evidence" value="ECO:0007669"/>
    <property type="project" value="InterPro"/>
</dbReference>
<gene>
    <name evidence="6" type="ORF">OFA60_06985</name>
</gene>
<dbReference type="EMBL" id="CP113787">
    <property type="protein sequence ID" value="WAL41826.1"/>
    <property type="molecule type" value="Genomic_DNA"/>
</dbReference>
<dbReference type="InterPro" id="IPR036890">
    <property type="entry name" value="HATPase_C_sf"/>
</dbReference>
<dbReference type="CDD" id="cd16917">
    <property type="entry name" value="HATPase_UhpB-NarQ-NarX-like"/>
    <property type="match status" value="1"/>
</dbReference>
<dbReference type="Gene3D" id="1.20.5.1930">
    <property type="match status" value="1"/>
</dbReference>
<keyword evidence="4" id="KW-0812">Transmembrane</keyword>
<keyword evidence="3" id="KW-0902">Two-component regulatory system</keyword>
<sequence length="403" mass="44960">MTTPFRFSRLPTPSLNISGSTNPNDFKTIRTYTAISVIFGLGNILFPVFKTHGIPPIQNIPFILLPPLYCALLPLFPRFSTIAYSGCWIALVVAPEASVSDMIFSNWLFHFLIGRFLPANRATAVYLINGATYAATLFLAYTGTEWPELTMFIIYVLSGILFIPAGAITRETEQFWKHRAHTTEQRLIDIRDDIAMEMHDLVAYSMSQTVLRARLAANNSTYPENAREEFAALAQNGADALHELRMLLYTLKRQPENHSSPGTEALSKLSHDIETSMHLVVQDLKDAGFKVNYFISEDVDLTRAQTLILSRVAREMGANIIRHGDASVPVSFLLDRNQKRLQLLSTNAVRKKHSVPFPSSGSGLLSMRERLAALGGTLKVSNEDETWITSATIPIVTVKEQSK</sequence>
<evidence type="ECO:0000256" key="3">
    <source>
        <dbReference type="ARBA" id="ARBA00023012"/>
    </source>
</evidence>
<accession>A0AA47FGB4</accession>